<sequence>MATTEIVPCTTDKPSSSLEPPPSSIIPIRPYKVAEDIFLSPFTSSDTTELHRILNITNAISLGLYTASVTFPFPLENAEAFISHQLAKRSARGFADCWAIRRGEGLESPVIGLLSLHAFDHEKEGVPACYRVPPPLSGRSGSDGDNKLPLRCGVLGYWLSPEYTGQGIMTQAVYYGLRQIARSALGYEHVHGRAWEDNVASCRVMERAGMRQVPSVARFVPKFGEIKSSAQYVLDV</sequence>
<dbReference type="Pfam" id="PF13302">
    <property type="entry name" value="Acetyltransf_3"/>
    <property type="match status" value="1"/>
</dbReference>
<dbReference type="GO" id="GO:0016747">
    <property type="term" value="F:acyltransferase activity, transferring groups other than amino-acyl groups"/>
    <property type="evidence" value="ECO:0007669"/>
    <property type="project" value="InterPro"/>
</dbReference>
<organism evidence="6 7">
    <name type="scientific">Podila minutissima</name>
    <dbReference type="NCBI Taxonomy" id="64525"/>
    <lineage>
        <taxon>Eukaryota</taxon>
        <taxon>Fungi</taxon>
        <taxon>Fungi incertae sedis</taxon>
        <taxon>Mucoromycota</taxon>
        <taxon>Mortierellomycotina</taxon>
        <taxon>Mortierellomycetes</taxon>
        <taxon>Mortierellales</taxon>
        <taxon>Mortierellaceae</taxon>
        <taxon>Podila</taxon>
    </lineage>
</organism>
<evidence type="ECO:0000256" key="1">
    <source>
        <dbReference type="ARBA" id="ARBA00022679"/>
    </source>
</evidence>
<accession>A0A9P5SFG9</accession>
<dbReference type="AlphaFoldDB" id="A0A9P5SFG9"/>
<evidence type="ECO:0000259" key="5">
    <source>
        <dbReference type="Pfam" id="PF13302"/>
    </source>
</evidence>
<keyword evidence="7" id="KW-1185">Reference proteome</keyword>
<dbReference type="EMBL" id="JAAAUY010000608">
    <property type="protein sequence ID" value="KAF9327974.1"/>
    <property type="molecule type" value="Genomic_DNA"/>
</dbReference>
<evidence type="ECO:0000313" key="6">
    <source>
        <dbReference type="EMBL" id="KAF9327974.1"/>
    </source>
</evidence>
<keyword evidence="2" id="KW-0012">Acyltransferase</keyword>
<evidence type="ECO:0000256" key="4">
    <source>
        <dbReference type="SAM" id="MobiDB-lite"/>
    </source>
</evidence>
<dbReference type="InterPro" id="IPR051531">
    <property type="entry name" value="N-acetyltransferase"/>
</dbReference>
<keyword evidence="1" id="KW-0808">Transferase</keyword>
<reference evidence="6" key="1">
    <citation type="journal article" date="2020" name="Fungal Divers.">
        <title>Resolving the Mortierellaceae phylogeny through synthesis of multi-gene phylogenetics and phylogenomics.</title>
        <authorList>
            <person name="Vandepol N."/>
            <person name="Liber J."/>
            <person name="Desiro A."/>
            <person name="Na H."/>
            <person name="Kennedy M."/>
            <person name="Barry K."/>
            <person name="Grigoriev I.V."/>
            <person name="Miller A.N."/>
            <person name="O'Donnell K."/>
            <person name="Stajich J.E."/>
            <person name="Bonito G."/>
        </authorList>
    </citation>
    <scope>NUCLEOTIDE SEQUENCE</scope>
    <source>
        <strain evidence="6">NVP1</strain>
    </source>
</reference>
<dbReference type="SUPFAM" id="SSF55729">
    <property type="entry name" value="Acyl-CoA N-acyltransferases (Nat)"/>
    <property type="match status" value="1"/>
</dbReference>
<dbReference type="PANTHER" id="PTHR43792">
    <property type="entry name" value="GNAT FAMILY, PUTATIVE (AFU_ORTHOLOGUE AFUA_3G00765)-RELATED-RELATED"/>
    <property type="match status" value="1"/>
</dbReference>
<evidence type="ECO:0000256" key="2">
    <source>
        <dbReference type="ARBA" id="ARBA00023315"/>
    </source>
</evidence>
<feature type="domain" description="N-acetyltransferase" evidence="5">
    <location>
        <begin position="37"/>
        <end position="211"/>
    </location>
</feature>
<dbReference type="Proteomes" id="UP000696485">
    <property type="component" value="Unassembled WGS sequence"/>
</dbReference>
<dbReference type="PANTHER" id="PTHR43792:SF8">
    <property type="entry name" value="[RIBOSOMAL PROTEIN US5]-ALANINE N-ACETYLTRANSFERASE"/>
    <property type="match status" value="1"/>
</dbReference>
<gene>
    <name evidence="6" type="ORF">BG006_008787</name>
</gene>
<evidence type="ECO:0000256" key="3">
    <source>
        <dbReference type="ARBA" id="ARBA00038502"/>
    </source>
</evidence>
<proteinExistence type="inferred from homology"/>
<name>A0A9P5SFG9_9FUNG</name>
<comment type="similarity">
    <text evidence="3">Belongs to the acetyltransferase family. RimJ subfamily.</text>
</comment>
<dbReference type="Gene3D" id="3.40.630.30">
    <property type="match status" value="1"/>
</dbReference>
<dbReference type="InterPro" id="IPR000182">
    <property type="entry name" value="GNAT_dom"/>
</dbReference>
<comment type="caution">
    <text evidence="6">The sequence shown here is derived from an EMBL/GenBank/DDBJ whole genome shotgun (WGS) entry which is preliminary data.</text>
</comment>
<feature type="region of interest" description="Disordered" evidence="4">
    <location>
        <begin position="1"/>
        <end position="21"/>
    </location>
</feature>
<dbReference type="InterPro" id="IPR016181">
    <property type="entry name" value="Acyl_CoA_acyltransferase"/>
</dbReference>
<protein>
    <recommendedName>
        <fullName evidence="5">N-acetyltransferase domain-containing protein</fullName>
    </recommendedName>
</protein>
<evidence type="ECO:0000313" key="7">
    <source>
        <dbReference type="Proteomes" id="UP000696485"/>
    </source>
</evidence>